<proteinExistence type="predicted"/>
<comment type="caution">
    <text evidence="2">The sequence shown here is derived from an EMBL/GenBank/DDBJ whole genome shotgun (WGS) entry which is preliminary data.</text>
</comment>
<dbReference type="InterPro" id="IPR047263">
    <property type="entry name" value="HNL-like_cupin"/>
</dbReference>
<dbReference type="CDD" id="cd02233">
    <property type="entry name" value="cupin_HNL-like"/>
    <property type="match status" value="1"/>
</dbReference>
<dbReference type="InterPro" id="IPR011051">
    <property type="entry name" value="RmlC_Cupin_sf"/>
</dbReference>
<dbReference type="Gene3D" id="2.60.120.10">
    <property type="entry name" value="Jelly Rolls"/>
    <property type="match status" value="1"/>
</dbReference>
<sequence length="128" mass="14199">MEVRRVGTQPSAQAPETRFTGRVRVDTLYNASAPARVKAASVTFEPGARTNWHKHPLGQMLIVTAGCGWVQRDGGAVEEIRPGDTVWIESHEKHWHGATDKTSMTHISVSEVLEGEPVEWLERVELTS</sequence>
<dbReference type="Pfam" id="PF07883">
    <property type="entry name" value="Cupin_2"/>
    <property type="match status" value="1"/>
</dbReference>
<dbReference type="PANTHER" id="PTHR43698">
    <property type="entry name" value="RIBD C-TERMINAL DOMAIN CONTAINING PROTEIN"/>
    <property type="match status" value="1"/>
</dbReference>
<keyword evidence="3" id="KW-1185">Reference proteome</keyword>
<reference evidence="2 3" key="1">
    <citation type="submission" date="2024-03" db="EMBL/GenBank/DDBJ databases">
        <title>Novel species of the genus Variovorax.</title>
        <authorList>
            <person name="Liu Q."/>
            <person name="Xin Y.-H."/>
        </authorList>
    </citation>
    <scope>NUCLEOTIDE SEQUENCE [LARGE SCALE GENOMIC DNA]</scope>
    <source>
        <strain evidence="2 3">KACC 18900</strain>
    </source>
</reference>
<dbReference type="PANTHER" id="PTHR43698:SF1">
    <property type="entry name" value="BLL4564 PROTEIN"/>
    <property type="match status" value="1"/>
</dbReference>
<dbReference type="InterPro" id="IPR013096">
    <property type="entry name" value="Cupin_2"/>
</dbReference>
<dbReference type="InterPro" id="IPR014710">
    <property type="entry name" value="RmlC-like_jellyroll"/>
</dbReference>
<protein>
    <submittedName>
        <fullName evidence="2">Cupin domain-containing protein</fullName>
    </submittedName>
</protein>
<feature type="domain" description="Cupin type-2" evidence="1">
    <location>
        <begin position="42"/>
        <end position="108"/>
    </location>
</feature>
<dbReference type="RefSeq" id="WP_340343353.1">
    <property type="nucleotide sequence ID" value="NZ_JBBKZT010000007.1"/>
</dbReference>
<name>A0ABU8WL37_9BURK</name>
<evidence type="ECO:0000259" key="1">
    <source>
        <dbReference type="Pfam" id="PF07883"/>
    </source>
</evidence>
<dbReference type="SUPFAM" id="SSF51182">
    <property type="entry name" value="RmlC-like cupins"/>
    <property type="match status" value="1"/>
</dbReference>
<gene>
    <name evidence="2" type="ORF">WKW82_16280</name>
</gene>
<accession>A0ABU8WL37</accession>
<evidence type="ECO:0000313" key="3">
    <source>
        <dbReference type="Proteomes" id="UP001385892"/>
    </source>
</evidence>
<organism evidence="2 3">
    <name type="scientific">Variovorax rhizosphaerae</name>
    <dbReference type="NCBI Taxonomy" id="1836200"/>
    <lineage>
        <taxon>Bacteria</taxon>
        <taxon>Pseudomonadati</taxon>
        <taxon>Pseudomonadota</taxon>
        <taxon>Betaproteobacteria</taxon>
        <taxon>Burkholderiales</taxon>
        <taxon>Comamonadaceae</taxon>
        <taxon>Variovorax</taxon>
    </lineage>
</organism>
<dbReference type="Proteomes" id="UP001385892">
    <property type="component" value="Unassembled WGS sequence"/>
</dbReference>
<dbReference type="EMBL" id="JBBKZT010000007">
    <property type="protein sequence ID" value="MEJ8848218.1"/>
    <property type="molecule type" value="Genomic_DNA"/>
</dbReference>
<evidence type="ECO:0000313" key="2">
    <source>
        <dbReference type="EMBL" id="MEJ8848218.1"/>
    </source>
</evidence>